<evidence type="ECO:0000256" key="1">
    <source>
        <dbReference type="PROSITE-ProRule" id="PRU00042"/>
    </source>
</evidence>
<feature type="compositionally biased region" description="Acidic residues" evidence="2">
    <location>
        <begin position="75"/>
        <end position="92"/>
    </location>
</feature>
<dbReference type="PROSITE" id="PS50157">
    <property type="entry name" value="ZINC_FINGER_C2H2_2"/>
    <property type="match status" value="1"/>
</dbReference>
<feature type="region of interest" description="Disordered" evidence="2">
    <location>
        <begin position="27"/>
        <end position="46"/>
    </location>
</feature>
<feature type="region of interest" description="Disordered" evidence="2">
    <location>
        <begin position="58"/>
        <end position="108"/>
    </location>
</feature>
<reference evidence="4" key="1">
    <citation type="submission" date="2022-08" db="EMBL/GenBank/DDBJ databases">
        <title>A Global Phylogenomic Analysis of the Shiitake Genus Lentinula.</title>
        <authorList>
            <consortium name="DOE Joint Genome Institute"/>
            <person name="Sierra-Patev S."/>
            <person name="Min B."/>
            <person name="Naranjo-Ortiz M."/>
            <person name="Looney B."/>
            <person name="Konkel Z."/>
            <person name="Slot J.C."/>
            <person name="Sakamoto Y."/>
            <person name="Steenwyk J.L."/>
            <person name="Rokas A."/>
            <person name="Carro J."/>
            <person name="Camarero S."/>
            <person name="Ferreira P."/>
            <person name="Molpeceres G."/>
            <person name="Ruiz-Duenas F.J."/>
            <person name="Serrano A."/>
            <person name="Henrissat B."/>
            <person name="Drula E."/>
            <person name="Hughes K.W."/>
            <person name="Mata J.L."/>
            <person name="Ishikawa N.K."/>
            <person name="Vargas-Isla R."/>
            <person name="Ushijima S."/>
            <person name="Smith C.A."/>
            <person name="Ahrendt S."/>
            <person name="Andreopoulos W."/>
            <person name="He G."/>
            <person name="Labutti K."/>
            <person name="Lipzen A."/>
            <person name="Ng V."/>
            <person name="Riley R."/>
            <person name="Sandor L."/>
            <person name="Barry K."/>
            <person name="Martinez A.T."/>
            <person name="Xiao Y."/>
            <person name="Gibbons J.G."/>
            <person name="Terashima K."/>
            <person name="Grigoriev I.V."/>
            <person name="Hibbett D.S."/>
        </authorList>
    </citation>
    <scope>NUCLEOTIDE SEQUENCE</scope>
    <source>
        <strain evidence="4">RHP3577 ss4</strain>
    </source>
</reference>
<dbReference type="EMBL" id="JANVFT010000022">
    <property type="protein sequence ID" value="KAJ4497310.1"/>
    <property type="molecule type" value="Genomic_DNA"/>
</dbReference>
<dbReference type="InterPro" id="IPR013087">
    <property type="entry name" value="Znf_C2H2_type"/>
</dbReference>
<keyword evidence="1" id="KW-0863">Zinc-finger</keyword>
<organism evidence="4 5">
    <name type="scientific">Lentinula lateritia</name>
    <dbReference type="NCBI Taxonomy" id="40482"/>
    <lineage>
        <taxon>Eukaryota</taxon>
        <taxon>Fungi</taxon>
        <taxon>Dikarya</taxon>
        <taxon>Basidiomycota</taxon>
        <taxon>Agaricomycotina</taxon>
        <taxon>Agaricomycetes</taxon>
        <taxon>Agaricomycetidae</taxon>
        <taxon>Agaricales</taxon>
        <taxon>Marasmiineae</taxon>
        <taxon>Omphalotaceae</taxon>
        <taxon>Lentinula</taxon>
    </lineage>
</organism>
<feature type="compositionally biased region" description="Basic and acidic residues" evidence="2">
    <location>
        <begin position="27"/>
        <end position="40"/>
    </location>
</feature>
<evidence type="ECO:0000313" key="4">
    <source>
        <dbReference type="EMBL" id="KAJ4497310.1"/>
    </source>
</evidence>
<feature type="domain" description="C2H2-type" evidence="3">
    <location>
        <begin position="6"/>
        <end position="42"/>
    </location>
</feature>
<comment type="caution">
    <text evidence="4">The sequence shown here is derived from an EMBL/GenBank/DDBJ whole genome shotgun (WGS) entry which is preliminary data.</text>
</comment>
<name>A0ABQ8VPE0_9AGAR</name>
<keyword evidence="1" id="KW-0479">Metal-binding</keyword>
<protein>
    <recommendedName>
        <fullName evidence="3">C2H2-type domain-containing protein</fullName>
    </recommendedName>
</protein>
<accession>A0ABQ8VPE0</accession>
<evidence type="ECO:0000259" key="3">
    <source>
        <dbReference type="PROSITE" id="PS50157"/>
    </source>
</evidence>
<gene>
    <name evidence="4" type="ORF">C8R41DRAFT_917648</name>
</gene>
<sequence>MSNNSYTCSGCGQNYNRSSDLIQHLEKTSRPACQKAHEASKQAIHHSRFVPQVDPLIHNYSQFPSSSSGPHLTSQDEENKEDEEDKENEEEDPIHPFQETGVDDEDEDVSMQDVKSLLRHLPAHREEIHIEQFGGQAGAIVVEQGEEQTLPIFHDSKDGFLHYEAHIPGIKENKWAPFASRMDWEIARWAKLRGTGSTAFSE</sequence>
<dbReference type="Proteomes" id="UP001150217">
    <property type="component" value="Unassembled WGS sequence"/>
</dbReference>
<proteinExistence type="predicted"/>
<feature type="compositionally biased region" description="Polar residues" evidence="2">
    <location>
        <begin position="59"/>
        <end position="73"/>
    </location>
</feature>
<evidence type="ECO:0000313" key="5">
    <source>
        <dbReference type="Proteomes" id="UP001150217"/>
    </source>
</evidence>
<keyword evidence="5" id="KW-1185">Reference proteome</keyword>
<keyword evidence="1" id="KW-0862">Zinc</keyword>
<evidence type="ECO:0000256" key="2">
    <source>
        <dbReference type="SAM" id="MobiDB-lite"/>
    </source>
</evidence>